<evidence type="ECO:0000256" key="3">
    <source>
        <dbReference type="ARBA" id="ARBA00022801"/>
    </source>
</evidence>
<evidence type="ECO:0000313" key="13">
    <source>
        <dbReference type="Proteomes" id="UP001063698"/>
    </source>
</evidence>
<accession>A0A977PK31</accession>
<evidence type="ECO:0000256" key="6">
    <source>
        <dbReference type="ARBA" id="ARBA00023125"/>
    </source>
</evidence>
<dbReference type="InterPro" id="IPR027417">
    <property type="entry name" value="P-loop_NTPase"/>
</dbReference>
<dbReference type="Pfam" id="PF00270">
    <property type="entry name" value="DEAD"/>
    <property type="match status" value="1"/>
</dbReference>
<sequence>MLEMATTVTESLPPAIAELIKEKGWKDLTDVQKLAYKPVYEGMNTLIMAPTGHGKTEAAMLPILARMVEEKPEPLAVVYITPLKSLINDLKLRIEWWASKLGFIVARKHGDVSASERSARLKKVPHILLTTPEGLEIDLDWATQFRKYYKNVRWVVIDEAHELVNSKRGVQLSVLLERLKAYTGRDVQRIALSATIGEPELAAKLLFGSSQRPSRIIKVSKKRKIELTIDSIGEIKEGNFWEYAAKKILEHVEPPTLVFVNTRFSAERLHEELSKMSDLKVEVHHSSVSKEVRVESERLLREGKLDIVIATKTLELGIDISELKKVILFKPPGSVAALLQRVGRAGHKLGGVSRGVIITTDQIDTADAYTESILALKGIVEPPQVLDAPLDVLAREIIGMVLQEKLLDPEKAFQIVKGAYPYRNLSKEKFDELINTLIKNRLLNREGDKIKIGYMFYKLWCFDCSGKKWWSRSFGEFFSVITERDTFVVKWGNKTIGDLDAFYVYKYLRPDMKIRLAGRTWRIINIDEETMKVIVEPSNEQGGEVPLWRSEEALRSPLVPRYAKEALKSKPPQSLEITDAAKKNLKKVLEWYNRRKLDIPGGDLFYLEKTDKGYVLSGFMDQKAAETLAHILMYMVSSEYTAAVQVRASMTGLGLSVDSGDSVPNLLDLLKQVDDVEEMLDKALERSPYLVQVAKEIQLSFGKLGKVTPDDGLVYEEAKKQALQRYFNVEEAKRIIEGLKSGSIKVRKLRTRTLSPLASHIVSLPALRPWLKIVEARIANMLKEEAFTVEELSMMLELSPTTIENKLKEMRKPSSKIRVISFIDTEFGETRWTLLEDLDKVMQKEEYADSFKPRDVHENFVVYLRTSPKDEYTMKYFKPIDLIENPEKFLSTLNDDEYYEVKVVTPSDPLFRNLMPRYFYVPKKALPAVLLNAVTYIQRLRRSA</sequence>
<evidence type="ECO:0000256" key="1">
    <source>
        <dbReference type="ARBA" id="ARBA00022741"/>
    </source>
</evidence>
<keyword evidence="13" id="KW-1185">Reference proteome</keyword>
<dbReference type="Pfam" id="PF08494">
    <property type="entry name" value="DEAD_assoc"/>
    <property type="match status" value="1"/>
</dbReference>
<evidence type="ECO:0000256" key="5">
    <source>
        <dbReference type="ARBA" id="ARBA00022840"/>
    </source>
</evidence>
<dbReference type="GO" id="GO:0004386">
    <property type="term" value="F:helicase activity"/>
    <property type="evidence" value="ECO:0007669"/>
    <property type="project" value="UniProtKB-KW"/>
</dbReference>
<dbReference type="GO" id="GO:0140097">
    <property type="term" value="F:catalytic activity, acting on DNA"/>
    <property type="evidence" value="ECO:0007669"/>
    <property type="project" value="UniProtKB-ARBA"/>
</dbReference>
<dbReference type="PROSITE" id="PS51192">
    <property type="entry name" value="HELICASE_ATP_BIND_1"/>
    <property type="match status" value="1"/>
</dbReference>
<dbReference type="InterPro" id="IPR013701">
    <property type="entry name" value="Lhr-like_DEAD/DEAH_assoc"/>
</dbReference>
<dbReference type="GO" id="GO:0005524">
    <property type="term" value="F:ATP binding"/>
    <property type="evidence" value="ECO:0007669"/>
    <property type="project" value="UniProtKB-KW"/>
</dbReference>
<keyword evidence="4 12" id="KW-0347">Helicase</keyword>
<evidence type="ECO:0000256" key="2">
    <source>
        <dbReference type="ARBA" id="ARBA00022763"/>
    </source>
</evidence>
<keyword evidence="1" id="KW-0547">Nucleotide-binding</keyword>
<evidence type="ECO:0000313" key="12">
    <source>
        <dbReference type="EMBL" id="UXD21542.1"/>
    </source>
</evidence>
<dbReference type="SMART" id="SM00487">
    <property type="entry name" value="DEXDc"/>
    <property type="match status" value="1"/>
</dbReference>
<dbReference type="InterPro" id="IPR014001">
    <property type="entry name" value="Helicase_ATP-bd"/>
</dbReference>
<dbReference type="PIRSF" id="PIRSF037307">
    <property type="entry name" value="Lhr-like_helic_prd"/>
    <property type="match status" value="1"/>
</dbReference>
<keyword evidence="6" id="KW-0238">DNA-binding</keyword>
<dbReference type="Pfam" id="PF19306">
    <property type="entry name" value="WHD_Lhr"/>
    <property type="match status" value="1"/>
</dbReference>
<dbReference type="PROSITE" id="PS51194">
    <property type="entry name" value="HELICASE_CTER"/>
    <property type="match status" value="1"/>
</dbReference>
<keyword evidence="7" id="KW-0234">DNA repair</keyword>
<dbReference type="PANTHER" id="PTHR47962">
    <property type="entry name" value="ATP-DEPENDENT HELICASE LHR-RELATED-RELATED"/>
    <property type="match status" value="1"/>
</dbReference>
<dbReference type="InterPro" id="IPR011545">
    <property type="entry name" value="DEAD/DEAH_box_helicase_dom"/>
</dbReference>
<proteinExistence type="inferred from homology"/>
<organism evidence="12 13">
    <name type="scientific">Ignicoccus pacificus DSM 13166</name>
    <dbReference type="NCBI Taxonomy" id="940294"/>
    <lineage>
        <taxon>Archaea</taxon>
        <taxon>Thermoproteota</taxon>
        <taxon>Thermoprotei</taxon>
        <taxon>Desulfurococcales</taxon>
        <taxon>Desulfurococcaceae</taxon>
        <taxon>Ignicoccus</taxon>
    </lineage>
</organism>
<dbReference type="AlphaFoldDB" id="A0A977PK31"/>
<feature type="domain" description="Helicase ATP-binding" evidence="10">
    <location>
        <begin position="36"/>
        <end position="214"/>
    </location>
</feature>
<keyword evidence="8" id="KW-0413">Isomerase</keyword>
<protein>
    <submittedName>
        <fullName evidence="12">ATP-dependent helicase</fullName>
    </submittedName>
</protein>
<evidence type="ECO:0000256" key="8">
    <source>
        <dbReference type="ARBA" id="ARBA00023235"/>
    </source>
</evidence>
<dbReference type="EMBL" id="CP006868">
    <property type="protein sequence ID" value="UXD21542.1"/>
    <property type="molecule type" value="Genomic_DNA"/>
</dbReference>
<dbReference type="SMART" id="SM00490">
    <property type="entry name" value="HELICc"/>
    <property type="match status" value="1"/>
</dbReference>
<keyword evidence="3" id="KW-0378">Hydrolase</keyword>
<evidence type="ECO:0000259" key="10">
    <source>
        <dbReference type="PROSITE" id="PS51192"/>
    </source>
</evidence>
<keyword evidence="2" id="KW-0227">DNA damage</keyword>
<dbReference type="InterPro" id="IPR001650">
    <property type="entry name" value="Helicase_C-like"/>
</dbReference>
<evidence type="ECO:0000256" key="7">
    <source>
        <dbReference type="ARBA" id="ARBA00023204"/>
    </source>
</evidence>
<dbReference type="GO" id="GO:0003677">
    <property type="term" value="F:DNA binding"/>
    <property type="evidence" value="ECO:0007669"/>
    <property type="project" value="UniProtKB-KW"/>
</dbReference>
<dbReference type="KEGG" id="ipc:IPA_05245"/>
<evidence type="ECO:0000259" key="11">
    <source>
        <dbReference type="PROSITE" id="PS51194"/>
    </source>
</evidence>
<dbReference type="InterPro" id="IPR052511">
    <property type="entry name" value="ATP-dep_Helicase"/>
</dbReference>
<evidence type="ECO:0000256" key="4">
    <source>
        <dbReference type="ARBA" id="ARBA00022806"/>
    </source>
</evidence>
<comment type="similarity">
    <text evidence="9">Belongs to the Lhr helicase family. Lhr-Core subfamily.</text>
</comment>
<dbReference type="InterPro" id="IPR017170">
    <property type="entry name" value="Lhr-like"/>
</dbReference>
<dbReference type="SUPFAM" id="SSF52540">
    <property type="entry name" value="P-loop containing nucleoside triphosphate hydrolases"/>
    <property type="match status" value="1"/>
</dbReference>
<feature type="domain" description="Helicase C-terminal" evidence="11">
    <location>
        <begin position="244"/>
        <end position="394"/>
    </location>
</feature>
<dbReference type="Proteomes" id="UP001063698">
    <property type="component" value="Chromosome"/>
</dbReference>
<keyword evidence="5" id="KW-0067">ATP-binding</keyword>
<dbReference type="PANTHER" id="PTHR47962:SF5">
    <property type="entry name" value="ATP-DEPENDENT HELICASE LHR-RELATED"/>
    <property type="match status" value="1"/>
</dbReference>
<name>A0A977PK31_9CREN</name>
<dbReference type="Gene3D" id="3.40.50.300">
    <property type="entry name" value="P-loop containing nucleotide triphosphate hydrolases"/>
    <property type="match status" value="2"/>
</dbReference>
<dbReference type="GO" id="GO:0016887">
    <property type="term" value="F:ATP hydrolysis activity"/>
    <property type="evidence" value="ECO:0007669"/>
    <property type="project" value="TreeGrafter"/>
</dbReference>
<dbReference type="GO" id="GO:0006281">
    <property type="term" value="P:DNA repair"/>
    <property type="evidence" value="ECO:0007669"/>
    <property type="project" value="UniProtKB-KW"/>
</dbReference>
<evidence type="ECO:0000256" key="9">
    <source>
        <dbReference type="ARBA" id="ARBA00093467"/>
    </source>
</evidence>
<dbReference type="InterPro" id="IPR045628">
    <property type="entry name" value="Lhr_WH_dom"/>
</dbReference>
<reference evidence="12" key="1">
    <citation type="submission" date="2013-11" db="EMBL/GenBank/DDBJ databases">
        <title>Comparative genomics of Ignicoccus.</title>
        <authorList>
            <person name="Podar M."/>
        </authorList>
    </citation>
    <scope>NUCLEOTIDE SEQUENCE</scope>
    <source>
        <strain evidence="12">DSM 13166</strain>
    </source>
</reference>
<gene>
    <name evidence="12" type="ORF">IPA_05245</name>
</gene>
<dbReference type="Pfam" id="PF00271">
    <property type="entry name" value="Helicase_C"/>
    <property type="match status" value="1"/>
</dbReference>